<evidence type="ECO:0000256" key="14">
    <source>
        <dbReference type="SAM" id="SignalP"/>
    </source>
</evidence>
<dbReference type="EC" id="3.1.3.62" evidence="4"/>
<comment type="catalytic activity">
    <reaction evidence="12">
        <text>1D-myo-inositol hexakisphosphate + H2O = 1D-myo-inositol 1,2,4,5,6-pentakisphosphate + phosphate</text>
        <dbReference type="Rhea" id="RHEA:16989"/>
        <dbReference type="ChEBI" id="CHEBI:15377"/>
        <dbReference type="ChEBI" id="CHEBI:43474"/>
        <dbReference type="ChEBI" id="CHEBI:57798"/>
        <dbReference type="ChEBI" id="CHEBI:58130"/>
        <dbReference type="EC" id="3.1.3.62"/>
    </reaction>
    <physiologicalReaction direction="left-to-right" evidence="12">
        <dbReference type="Rhea" id="RHEA:16990"/>
    </physiologicalReaction>
</comment>
<accession>A0ABT1J8U7</accession>
<dbReference type="Pfam" id="PF00328">
    <property type="entry name" value="His_Phos_2"/>
    <property type="match status" value="1"/>
</dbReference>
<dbReference type="PANTHER" id="PTHR20963">
    <property type="entry name" value="MULTIPLE INOSITOL POLYPHOSPHATE PHOSPHATASE-RELATED"/>
    <property type="match status" value="1"/>
</dbReference>
<evidence type="ECO:0000256" key="5">
    <source>
        <dbReference type="ARBA" id="ARBA00018097"/>
    </source>
</evidence>
<reference evidence="15 16" key="1">
    <citation type="submission" date="2022-06" db="EMBL/GenBank/DDBJ databases">
        <title>Sequencing the genomes of 1000 actinobacteria strains.</title>
        <authorList>
            <person name="Klenk H.-P."/>
        </authorList>
    </citation>
    <scope>NUCLEOTIDE SEQUENCE [LARGE SCALE GENOMIC DNA]</scope>
    <source>
        <strain evidence="15 16">DSM 41656</strain>
    </source>
</reference>
<evidence type="ECO:0000256" key="4">
    <source>
        <dbReference type="ARBA" id="ARBA00013040"/>
    </source>
</evidence>
<keyword evidence="16" id="KW-1185">Reference proteome</keyword>
<evidence type="ECO:0000313" key="16">
    <source>
        <dbReference type="Proteomes" id="UP001206483"/>
    </source>
</evidence>
<gene>
    <name evidence="15" type="ORF">FHR36_007065</name>
</gene>
<evidence type="ECO:0000256" key="3">
    <source>
        <dbReference type="ARBA" id="ARBA00012976"/>
    </source>
</evidence>
<evidence type="ECO:0000313" key="15">
    <source>
        <dbReference type="EMBL" id="MCP2313866.1"/>
    </source>
</evidence>
<evidence type="ECO:0000256" key="10">
    <source>
        <dbReference type="ARBA" id="ARBA00043668"/>
    </source>
</evidence>
<keyword evidence="6 14" id="KW-0732">Signal</keyword>
<evidence type="ECO:0000256" key="7">
    <source>
        <dbReference type="ARBA" id="ARBA00022801"/>
    </source>
</evidence>
<dbReference type="Proteomes" id="UP001206483">
    <property type="component" value="Unassembled WGS sequence"/>
</dbReference>
<keyword evidence="8" id="KW-0472">Membrane</keyword>
<evidence type="ECO:0000256" key="6">
    <source>
        <dbReference type="ARBA" id="ARBA00022729"/>
    </source>
</evidence>
<comment type="subcellular location">
    <subcellularLocation>
        <location evidence="1">Membrane</location>
    </subcellularLocation>
</comment>
<comment type="caution">
    <text evidence="15">The sequence shown here is derived from an EMBL/GenBank/DDBJ whole genome shotgun (WGS) entry which is preliminary data.</text>
</comment>
<keyword evidence="7" id="KW-0378">Hydrolase</keyword>
<dbReference type="CDD" id="cd07061">
    <property type="entry name" value="HP_HAP_like"/>
    <property type="match status" value="1"/>
</dbReference>
<name>A0ABT1J8U7_9ACTN</name>
<dbReference type="EMBL" id="JAMZDX010000007">
    <property type="protein sequence ID" value="MCP2313866.1"/>
    <property type="molecule type" value="Genomic_DNA"/>
</dbReference>
<evidence type="ECO:0000256" key="12">
    <source>
        <dbReference type="ARBA" id="ARBA00043691"/>
    </source>
</evidence>
<dbReference type="SUPFAM" id="SSF53254">
    <property type="entry name" value="Phosphoglycerate mutase-like"/>
    <property type="match status" value="1"/>
</dbReference>
<feature type="signal peptide" evidence="14">
    <location>
        <begin position="1"/>
        <end position="28"/>
    </location>
</feature>
<comment type="similarity">
    <text evidence="2">Belongs to the histidine acid phosphatase family. MINPP1 subfamily.</text>
</comment>
<evidence type="ECO:0000256" key="11">
    <source>
        <dbReference type="ARBA" id="ARBA00043671"/>
    </source>
</evidence>
<organism evidence="15 16">
    <name type="scientific">Kitasatospora paracochleata</name>
    <dbReference type="NCBI Taxonomy" id="58354"/>
    <lineage>
        <taxon>Bacteria</taxon>
        <taxon>Bacillati</taxon>
        <taxon>Actinomycetota</taxon>
        <taxon>Actinomycetes</taxon>
        <taxon>Kitasatosporales</taxon>
        <taxon>Streptomycetaceae</taxon>
        <taxon>Kitasatospora</taxon>
    </lineage>
</organism>
<evidence type="ECO:0000256" key="13">
    <source>
        <dbReference type="ARBA" id="ARBA00043832"/>
    </source>
</evidence>
<evidence type="ECO:0000256" key="9">
    <source>
        <dbReference type="ARBA" id="ARBA00031642"/>
    </source>
</evidence>
<protein>
    <recommendedName>
        <fullName evidence="5">Multiple inositol polyphosphate phosphatase 1</fullName>
        <ecNumber evidence="4">3.1.3.62</ecNumber>
        <ecNumber evidence="3">3.1.3.80</ecNumber>
    </recommendedName>
    <alternativeName>
        <fullName evidence="9">2,3-bisphosphoglycerate 3-phosphatase</fullName>
    </alternativeName>
</protein>
<proteinExistence type="inferred from homology"/>
<dbReference type="RefSeq" id="WP_253804071.1">
    <property type="nucleotide sequence ID" value="NZ_BAAAUB010000010.1"/>
</dbReference>
<dbReference type="PANTHER" id="PTHR20963:SF8">
    <property type="entry name" value="MULTIPLE INOSITOL POLYPHOSPHATE PHOSPHATASE 1"/>
    <property type="match status" value="1"/>
</dbReference>
<evidence type="ECO:0000256" key="2">
    <source>
        <dbReference type="ARBA" id="ARBA00008422"/>
    </source>
</evidence>
<dbReference type="InterPro" id="IPR000560">
    <property type="entry name" value="His_Pase_clade-2"/>
</dbReference>
<comment type="catalytic activity">
    <reaction evidence="10">
        <text>1D-myo-inositol 1,2,5,6-tetrakisphosphate + H2O = 1D-myo-inositol 1,2,6-trisphosphate + phosphate</text>
        <dbReference type="Rhea" id="RHEA:77119"/>
        <dbReference type="ChEBI" id="CHEBI:15377"/>
        <dbReference type="ChEBI" id="CHEBI:43474"/>
        <dbReference type="ChEBI" id="CHEBI:195535"/>
        <dbReference type="ChEBI" id="CHEBI:195537"/>
        <dbReference type="EC" id="3.1.3.62"/>
    </reaction>
    <physiologicalReaction direction="left-to-right" evidence="10">
        <dbReference type="Rhea" id="RHEA:77120"/>
    </physiologicalReaction>
</comment>
<comment type="catalytic activity">
    <reaction evidence="13">
        <text>(2R)-2,3-bisphosphoglycerate + H2O = (2R)-2-phosphoglycerate + phosphate</text>
        <dbReference type="Rhea" id="RHEA:27381"/>
        <dbReference type="ChEBI" id="CHEBI:15377"/>
        <dbReference type="ChEBI" id="CHEBI:43474"/>
        <dbReference type="ChEBI" id="CHEBI:58248"/>
        <dbReference type="ChEBI" id="CHEBI:58289"/>
        <dbReference type="EC" id="3.1.3.80"/>
    </reaction>
    <physiologicalReaction direction="left-to-right" evidence="13">
        <dbReference type="Rhea" id="RHEA:27382"/>
    </physiologicalReaction>
</comment>
<sequence>MKPTAPLAAVLAATVAVTVLSATGTASAQEAARGGRHFYGTKTPYAPQERLKDYQPAPRGFVPVFTENVARHGSRAMTDGADGDTVLAVLRRAEEQDALTGLGRRLGPQVQSLLDAATALGWGNLSARGAQEHRDTARRLEQRLPGLFDAIAADHRPIVVETSGQARAVASANAFTGALVAGDPALAGLVGAPVTDKDLLYFHKQPQNADYRAYLAGDPDLAAVLASIDAEPRAAEAARHTVARLFRADFAAGLTGDEQVSFARALYQLYSAAPDLRAEAPGVDLDPFLAPPDAQWFAYLDDAEEFYQKGPGFSGRTITYAMAQVLLDDLFARAEAAAAGTTADGAVLRFTHAEEVEPLAVLLGLPGSTEPAPAGDPYAYRNNPWRGERVAPMAANVQWDVFAGPSGRPGEPVGHLVRMLYNERETAFPSTCVPVSAGSHYYELKELERCFGRGPAA</sequence>
<dbReference type="Gene3D" id="3.40.50.1240">
    <property type="entry name" value="Phosphoglycerate mutase-like"/>
    <property type="match status" value="1"/>
</dbReference>
<dbReference type="EC" id="3.1.3.80" evidence="3"/>
<dbReference type="InterPro" id="IPR029033">
    <property type="entry name" value="His_PPase_superfam"/>
</dbReference>
<comment type="catalytic activity">
    <reaction evidence="11">
        <text>1D-myo-inositol 1,2,4,5,6-pentakisphosphate + H2O = 1D-myo-inositol 1,2,5,6-tetrakisphosphate + phosphate</text>
        <dbReference type="Rhea" id="RHEA:77115"/>
        <dbReference type="ChEBI" id="CHEBI:15377"/>
        <dbReference type="ChEBI" id="CHEBI:43474"/>
        <dbReference type="ChEBI" id="CHEBI:57798"/>
        <dbReference type="ChEBI" id="CHEBI:195535"/>
        <dbReference type="EC" id="3.1.3.62"/>
    </reaction>
    <physiologicalReaction direction="left-to-right" evidence="11">
        <dbReference type="Rhea" id="RHEA:77116"/>
    </physiologicalReaction>
</comment>
<evidence type="ECO:0000256" key="8">
    <source>
        <dbReference type="ARBA" id="ARBA00023136"/>
    </source>
</evidence>
<feature type="chain" id="PRO_5045720470" description="Multiple inositol polyphosphate phosphatase 1" evidence="14">
    <location>
        <begin position="29"/>
        <end position="457"/>
    </location>
</feature>
<evidence type="ECO:0000256" key="1">
    <source>
        <dbReference type="ARBA" id="ARBA00004370"/>
    </source>
</evidence>